<feature type="domain" description="Tc1-like transposase DDE" evidence="1">
    <location>
        <begin position="1"/>
        <end position="102"/>
    </location>
</feature>
<accession>A0A6P2CV23</accession>
<name>A0A6P2CV23_9BACT</name>
<protein>
    <recommendedName>
        <fullName evidence="1">Tc1-like transposase DDE domain-containing protein</fullName>
    </recommendedName>
</protein>
<dbReference type="GO" id="GO:0003676">
    <property type="term" value="F:nucleic acid binding"/>
    <property type="evidence" value="ECO:0007669"/>
    <property type="project" value="InterPro"/>
</dbReference>
<dbReference type="EMBL" id="LR593886">
    <property type="protein sequence ID" value="VTR92427.1"/>
    <property type="molecule type" value="Genomic_DNA"/>
</dbReference>
<evidence type="ECO:0000313" key="3">
    <source>
        <dbReference type="Proteomes" id="UP000464178"/>
    </source>
</evidence>
<gene>
    <name evidence="2" type="ORF">SOIL9_52870</name>
</gene>
<keyword evidence="3" id="KW-1185">Reference proteome</keyword>
<dbReference type="KEGG" id="gms:SOIL9_52870"/>
<dbReference type="InterPro" id="IPR038717">
    <property type="entry name" value="Tc1-like_DDE_dom"/>
</dbReference>
<reference evidence="2 3" key="1">
    <citation type="submission" date="2019-05" db="EMBL/GenBank/DDBJ databases">
        <authorList>
            <consortium name="Science for Life Laboratories"/>
        </authorList>
    </citation>
    <scope>NUCLEOTIDE SEQUENCE [LARGE SCALE GENOMIC DNA]</scope>
    <source>
        <strain evidence="2">Soil9</strain>
    </source>
</reference>
<dbReference type="AlphaFoldDB" id="A0A6P2CV23"/>
<organism evidence="2 3">
    <name type="scientific">Gemmata massiliana</name>
    <dbReference type="NCBI Taxonomy" id="1210884"/>
    <lineage>
        <taxon>Bacteria</taxon>
        <taxon>Pseudomonadati</taxon>
        <taxon>Planctomycetota</taxon>
        <taxon>Planctomycetia</taxon>
        <taxon>Gemmatales</taxon>
        <taxon>Gemmataceae</taxon>
        <taxon>Gemmata</taxon>
    </lineage>
</organism>
<sequence>MYAFTRPRTGDTFTVLVRRVNTDRMGEALRAFAPHADPDGQKVLVVVVDNAGWHVARRLNVPPNVVLHFLPPCTPELQPVEPFWPIVREAVANRSIGRIDCLRARLEYRTRNPSVVQPRIGFRWVRSIEQ</sequence>
<dbReference type="Gene3D" id="3.30.420.10">
    <property type="entry name" value="Ribonuclease H-like superfamily/Ribonuclease H"/>
    <property type="match status" value="1"/>
</dbReference>
<evidence type="ECO:0000313" key="2">
    <source>
        <dbReference type="EMBL" id="VTR92427.1"/>
    </source>
</evidence>
<dbReference type="InterPro" id="IPR036397">
    <property type="entry name" value="RNaseH_sf"/>
</dbReference>
<proteinExistence type="predicted"/>
<dbReference type="Proteomes" id="UP000464178">
    <property type="component" value="Chromosome"/>
</dbReference>
<evidence type="ECO:0000259" key="1">
    <source>
        <dbReference type="Pfam" id="PF13358"/>
    </source>
</evidence>
<dbReference type="Pfam" id="PF13358">
    <property type="entry name" value="DDE_3"/>
    <property type="match status" value="1"/>
</dbReference>